<dbReference type="SUPFAM" id="SSF56300">
    <property type="entry name" value="Metallo-dependent phosphatases"/>
    <property type="match status" value="1"/>
</dbReference>
<dbReference type="InterPro" id="IPR004843">
    <property type="entry name" value="Calcineurin-like_PHP"/>
</dbReference>
<dbReference type="PANTHER" id="PTHR22953">
    <property type="entry name" value="ACID PHOSPHATASE RELATED"/>
    <property type="match status" value="1"/>
</dbReference>
<feature type="domain" description="Calcineurin-like phosphoesterase" evidence="3">
    <location>
        <begin position="149"/>
        <end position="350"/>
    </location>
</feature>
<dbReference type="PANTHER" id="PTHR22953:SF153">
    <property type="entry name" value="PURPLE ACID PHOSPHATASE"/>
    <property type="match status" value="1"/>
</dbReference>
<dbReference type="RefSeq" id="WP_282336870.1">
    <property type="nucleotide sequence ID" value="NZ_JASBRG010000008.1"/>
</dbReference>
<proteinExistence type="predicted"/>
<gene>
    <name evidence="4" type="ORF">QJ048_23240</name>
</gene>
<keyword evidence="1 2" id="KW-0732">Signal</keyword>
<dbReference type="Pfam" id="PF00149">
    <property type="entry name" value="Metallophos"/>
    <property type="match status" value="1"/>
</dbReference>
<evidence type="ECO:0000313" key="5">
    <source>
        <dbReference type="Proteomes" id="UP001226434"/>
    </source>
</evidence>
<comment type="caution">
    <text evidence="4">The sequence shown here is derived from an EMBL/GenBank/DDBJ whole genome shotgun (WGS) entry which is preliminary data.</text>
</comment>
<evidence type="ECO:0000256" key="2">
    <source>
        <dbReference type="SAM" id="SignalP"/>
    </source>
</evidence>
<evidence type="ECO:0000313" key="4">
    <source>
        <dbReference type="EMBL" id="MDI3322725.1"/>
    </source>
</evidence>
<keyword evidence="5" id="KW-1185">Reference proteome</keyword>
<protein>
    <submittedName>
        <fullName evidence="4">Metallophosphoesterase</fullName>
    </submittedName>
</protein>
<name>A0ABT6RJY2_9BACT</name>
<evidence type="ECO:0000259" key="3">
    <source>
        <dbReference type="Pfam" id="PF00149"/>
    </source>
</evidence>
<reference evidence="4 5" key="1">
    <citation type="submission" date="2023-05" db="EMBL/GenBank/DDBJ databases">
        <title>Genome sequence of Pinibacter sp. MAH-24.</title>
        <authorList>
            <person name="Huq M.A."/>
        </authorList>
    </citation>
    <scope>NUCLEOTIDE SEQUENCE [LARGE SCALE GENOMIC DNA]</scope>
    <source>
        <strain evidence="4 5">MAH-24</strain>
    </source>
</reference>
<organism evidence="4 5">
    <name type="scientific">Pinibacter soli</name>
    <dbReference type="NCBI Taxonomy" id="3044211"/>
    <lineage>
        <taxon>Bacteria</taxon>
        <taxon>Pseudomonadati</taxon>
        <taxon>Bacteroidota</taxon>
        <taxon>Chitinophagia</taxon>
        <taxon>Chitinophagales</taxon>
        <taxon>Chitinophagaceae</taxon>
        <taxon>Pinibacter</taxon>
    </lineage>
</organism>
<dbReference type="Gene3D" id="3.60.21.10">
    <property type="match status" value="1"/>
</dbReference>
<accession>A0ABT6RJY2</accession>
<feature type="chain" id="PRO_5046705105" evidence="2">
    <location>
        <begin position="21"/>
        <end position="412"/>
    </location>
</feature>
<feature type="signal peptide" evidence="2">
    <location>
        <begin position="1"/>
        <end position="20"/>
    </location>
</feature>
<evidence type="ECO:0000256" key="1">
    <source>
        <dbReference type="ARBA" id="ARBA00022729"/>
    </source>
</evidence>
<dbReference type="Proteomes" id="UP001226434">
    <property type="component" value="Unassembled WGS sequence"/>
</dbReference>
<dbReference type="InterPro" id="IPR039331">
    <property type="entry name" value="PAPs-like"/>
</dbReference>
<sequence>MKKYFLATLLFIGFGTINYAQNVTSATTAVQKQDDVKFDFICHPYLQNMTTSGVSIFWLMNKNCTSWIEFGETQALGKKAVNSSNGQIDANSEIQKIAIENLVPGKTYYYRTASKSIVKYESYKVVFKDTVYSDLHTFTLPAEKVSKFSFLVFNDIHNKCEYLKEVMTHEKDFDFVIFNGDVVADIMSEKQIYGNFLDKISGFFGAQKPFIYERGNHETRGGYTRSLIKYFDYPANQYYYNFLYGNTNFTFLDCGEDKEDNKYESYFGLADYDAYRKKQAEWYSSLIQTKEYKKAVNRIICSHIPIYKTYVNDKDGGGDWHGAADLRTNFLPLFQQTKIDLMLNGHTHMPRLLTPGQAESPYFVAIGGSPIYENYSEPKRFTAYTLVEINGNKITVTLKKPDGSIIDKAEVK</sequence>
<dbReference type="InterPro" id="IPR029052">
    <property type="entry name" value="Metallo-depent_PP-like"/>
</dbReference>
<dbReference type="EMBL" id="JASBRG010000008">
    <property type="protein sequence ID" value="MDI3322725.1"/>
    <property type="molecule type" value="Genomic_DNA"/>
</dbReference>